<evidence type="ECO:0000256" key="1">
    <source>
        <dbReference type="SAM" id="MobiDB-lite"/>
    </source>
</evidence>
<sequence>MTNRRTMFKFSRDTTSNASNTASTDVGSYVANINYIGLASAGTRDIWVHVISVSLDPYAPQGDYLSDAISLGSFHDATVKVLVCRHARSSSESKLEKSITVKETGGVSMIHIDEADKGVAIPFNIPTTTVSFPTTRILASKTVLGAQLSARVVAFSSRGSNS</sequence>
<gene>
    <name evidence="2" type="ORF">H5410_052037</name>
</gene>
<dbReference type="OrthoDB" id="206201at2759"/>
<feature type="region of interest" description="Disordered" evidence="1">
    <location>
        <begin position="1"/>
        <end position="21"/>
    </location>
</feature>
<name>A0A9J5X094_SOLCO</name>
<dbReference type="Proteomes" id="UP000824120">
    <property type="component" value="Chromosome 10"/>
</dbReference>
<accession>A0A9J5X094</accession>
<dbReference type="Gene3D" id="3.50.30.30">
    <property type="match status" value="1"/>
</dbReference>
<organism evidence="2 3">
    <name type="scientific">Solanum commersonii</name>
    <name type="common">Commerson's wild potato</name>
    <name type="synonym">Commerson's nightshade</name>
    <dbReference type="NCBI Taxonomy" id="4109"/>
    <lineage>
        <taxon>Eukaryota</taxon>
        <taxon>Viridiplantae</taxon>
        <taxon>Streptophyta</taxon>
        <taxon>Embryophyta</taxon>
        <taxon>Tracheophyta</taxon>
        <taxon>Spermatophyta</taxon>
        <taxon>Magnoliopsida</taxon>
        <taxon>eudicotyledons</taxon>
        <taxon>Gunneridae</taxon>
        <taxon>Pentapetalae</taxon>
        <taxon>asterids</taxon>
        <taxon>lamiids</taxon>
        <taxon>Solanales</taxon>
        <taxon>Solanaceae</taxon>
        <taxon>Solanoideae</taxon>
        <taxon>Solaneae</taxon>
        <taxon>Solanum</taxon>
    </lineage>
</organism>
<evidence type="ECO:0000313" key="3">
    <source>
        <dbReference type="Proteomes" id="UP000824120"/>
    </source>
</evidence>
<dbReference type="EMBL" id="JACXVP010000010">
    <property type="protein sequence ID" value="KAG5581410.1"/>
    <property type="molecule type" value="Genomic_DNA"/>
</dbReference>
<reference evidence="2 3" key="1">
    <citation type="submission" date="2020-09" db="EMBL/GenBank/DDBJ databases">
        <title>De no assembly of potato wild relative species, Solanum commersonii.</title>
        <authorList>
            <person name="Cho K."/>
        </authorList>
    </citation>
    <scope>NUCLEOTIDE SEQUENCE [LARGE SCALE GENOMIC DNA]</scope>
    <source>
        <strain evidence="2">LZ3.2</strain>
        <tissue evidence="2">Leaf</tissue>
    </source>
</reference>
<keyword evidence="3" id="KW-1185">Reference proteome</keyword>
<proteinExistence type="predicted"/>
<comment type="caution">
    <text evidence="2">The sequence shown here is derived from an EMBL/GenBank/DDBJ whole genome shotgun (WGS) entry which is preliminary data.</text>
</comment>
<dbReference type="AlphaFoldDB" id="A0A9J5X094"/>
<evidence type="ECO:0000313" key="2">
    <source>
        <dbReference type="EMBL" id="KAG5581410.1"/>
    </source>
</evidence>
<protein>
    <submittedName>
        <fullName evidence="2">Uncharacterized protein</fullName>
    </submittedName>
</protein>